<gene>
    <name evidence="10" type="ORF">GW534_12080</name>
</gene>
<dbReference type="Gene3D" id="1.20.5.1930">
    <property type="match status" value="1"/>
</dbReference>
<protein>
    <recommendedName>
        <fullName evidence="2">histidine kinase</fullName>
        <ecNumber evidence="2">2.7.13.3</ecNumber>
    </recommendedName>
</protein>
<reference evidence="10 11" key="1">
    <citation type="submission" date="2020-01" db="EMBL/GenBank/DDBJ databases">
        <title>A novel Bacillus sp. from Pasinler.</title>
        <authorList>
            <person name="Adiguzel A."/>
            <person name="Ay H."/>
            <person name="Baltaci M.O."/>
        </authorList>
    </citation>
    <scope>NUCLEOTIDE SEQUENCE [LARGE SCALE GENOMIC DNA]</scope>
    <source>
        <strain evidence="10 11">P1</strain>
    </source>
</reference>
<dbReference type="Pfam" id="PF02518">
    <property type="entry name" value="HATPase_c"/>
    <property type="match status" value="1"/>
</dbReference>
<keyword evidence="4 10" id="KW-0418">Kinase</keyword>
<dbReference type="Pfam" id="PF07730">
    <property type="entry name" value="HisKA_3"/>
    <property type="match status" value="1"/>
</dbReference>
<dbReference type="Proteomes" id="UP000743899">
    <property type="component" value="Unassembled WGS sequence"/>
</dbReference>
<dbReference type="InterPro" id="IPR036890">
    <property type="entry name" value="HATPase_C_sf"/>
</dbReference>
<accession>A0ABX0A6M7</accession>
<dbReference type="RefSeq" id="WP_161921283.1">
    <property type="nucleotide sequence ID" value="NZ_JAACYS010000061.1"/>
</dbReference>
<dbReference type="EC" id="2.7.13.3" evidence="2"/>
<dbReference type="Gene3D" id="3.30.565.10">
    <property type="entry name" value="Histidine kinase-like ATPase, C-terminal domain"/>
    <property type="match status" value="1"/>
</dbReference>
<feature type="domain" description="Histidine kinase/HSP90-like ATPase" evidence="7">
    <location>
        <begin position="283"/>
        <end position="367"/>
    </location>
</feature>
<keyword evidence="6" id="KW-0812">Transmembrane</keyword>
<evidence type="ECO:0000256" key="2">
    <source>
        <dbReference type="ARBA" id="ARBA00012438"/>
    </source>
</evidence>
<feature type="transmembrane region" description="Helical" evidence="6">
    <location>
        <begin position="39"/>
        <end position="58"/>
    </location>
</feature>
<name>A0ABX0A6M7_9BACI</name>
<comment type="catalytic activity">
    <reaction evidence="1">
        <text>ATP + protein L-histidine = ADP + protein N-phospho-L-histidine.</text>
        <dbReference type="EC" id="2.7.13.3"/>
    </reaction>
</comment>
<evidence type="ECO:0000256" key="1">
    <source>
        <dbReference type="ARBA" id="ARBA00000085"/>
    </source>
</evidence>
<dbReference type="CDD" id="cd16917">
    <property type="entry name" value="HATPase_UhpB-NarQ-NarX-like"/>
    <property type="match status" value="1"/>
</dbReference>
<organism evidence="10 11">
    <name type="scientific">Pallidibacillus pasinlerensis</name>
    <dbReference type="NCBI Taxonomy" id="2703818"/>
    <lineage>
        <taxon>Bacteria</taxon>
        <taxon>Bacillati</taxon>
        <taxon>Bacillota</taxon>
        <taxon>Bacilli</taxon>
        <taxon>Bacillales</taxon>
        <taxon>Bacillaceae</taxon>
        <taxon>Pallidibacillus</taxon>
    </lineage>
</organism>
<feature type="transmembrane region" description="Helical" evidence="6">
    <location>
        <begin position="130"/>
        <end position="149"/>
    </location>
</feature>
<keyword evidence="6" id="KW-1133">Transmembrane helix</keyword>
<keyword evidence="5" id="KW-0902">Two-component regulatory system</keyword>
<dbReference type="GO" id="GO:0016301">
    <property type="term" value="F:kinase activity"/>
    <property type="evidence" value="ECO:0007669"/>
    <property type="project" value="UniProtKB-KW"/>
</dbReference>
<dbReference type="InterPro" id="IPR003594">
    <property type="entry name" value="HATPase_dom"/>
</dbReference>
<sequence length="369" mass="41984">MQIGYQLIPKNTGLSIFIWVVFCLLPFYFIIINSTPIEIVFGIIAILLFFAAFQLNFIKKGWTVYVSIAIEMVINVGMTLYFGYVYFSLFLAFFIGNVQNKAGFISLYVVHLVTTITSVLFGFFIQTEIFLTQLPFIIITVVGVILLPISMYNRNKRMQLEHQLADANKKIAQLVIIQERERIARDLHDTLGQKLSLIRLKSDLAEKIVAKDLDRAKKEIRDINLTAKTALNEVRDLVSMMKRTRVKEEIVRIKHMLEVAEIEYKVIGNPELQEVPIFTEHVLSMCLKEAITNIVKHSQATHCEIIIEQVKGEVKISVKDNGVGIGDNLRLSDGNGIRGMQERLEFVNGHLQIDTNNGTTLSFIVPIVH</sequence>
<evidence type="ECO:0000259" key="7">
    <source>
        <dbReference type="Pfam" id="PF02518"/>
    </source>
</evidence>
<feature type="transmembrane region" description="Helical" evidence="6">
    <location>
        <begin position="64"/>
        <end position="95"/>
    </location>
</feature>
<dbReference type="PANTHER" id="PTHR24421:SF63">
    <property type="entry name" value="SENSOR HISTIDINE KINASE DESK"/>
    <property type="match status" value="1"/>
</dbReference>
<evidence type="ECO:0000313" key="11">
    <source>
        <dbReference type="Proteomes" id="UP000743899"/>
    </source>
</evidence>
<evidence type="ECO:0000256" key="6">
    <source>
        <dbReference type="SAM" id="Phobius"/>
    </source>
</evidence>
<dbReference type="PANTHER" id="PTHR24421">
    <property type="entry name" value="NITRATE/NITRITE SENSOR PROTEIN NARX-RELATED"/>
    <property type="match status" value="1"/>
</dbReference>
<evidence type="ECO:0000259" key="9">
    <source>
        <dbReference type="Pfam" id="PF23540"/>
    </source>
</evidence>
<keyword evidence="11" id="KW-1185">Reference proteome</keyword>
<evidence type="ECO:0000256" key="3">
    <source>
        <dbReference type="ARBA" id="ARBA00022679"/>
    </source>
</evidence>
<dbReference type="InterPro" id="IPR056374">
    <property type="entry name" value="DesK/YvfT_N"/>
</dbReference>
<dbReference type="InterPro" id="IPR011712">
    <property type="entry name" value="Sig_transdc_His_kin_sub3_dim/P"/>
</dbReference>
<proteinExistence type="predicted"/>
<keyword evidence="3" id="KW-0808">Transferase</keyword>
<feature type="domain" description="Signal transduction histidine kinase subgroup 3 dimerisation and phosphoacceptor" evidence="8">
    <location>
        <begin position="179"/>
        <end position="242"/>
    </location>
</feature>
<keyword evidence="6" id="KW-0472">Membrane</keyword>
<feature type="transmembrane region" description="Helical" evidence="6">
    <location>
        <begin position="12"/>
        <end position="32"/>
    </location>
</feature>
<comment type="caution">
    <text evidence="10">The sequence shown here is derived from an EMBL/GenBank/DDBJ whole genome shotgun (WGS) entry which is preliminary data.</text>
</comment>
<evidence type="ECO:0000313" key="10">
    <source>
        <dbReference type="EMBL" id="NCU18452.1"/>
    </source>
</evidence>
<dbReference type="Pfam" id="PF23540">
    <property type="entry name" value="DesK_N"/>
    <property type="match status" value="1"/>
</dbReference>
<evidence type="ECO:0000256" key="4">
    <source>
        <dbReference type="ARBA" id="ARBA00022777"/>
    </source>
</evidence>
<evidence type="ECO:0000259" key="8">
    <source>
        <dbReference type="Pfam" id="PF07730"/>
    </source>
</evidence>
<feature type="transmembrane region" description="Helical" evidence="6">
    <location>
        <begin position="102"/>
        <end position="124"/>
    </location>
</feature>
<evidence type="ECO:0000256" key="5">
    <source>
        <dbReference type="ARBA" id="ARBA00023012"/>
    </source>
</evidence>
<dbReference type="InterPro" id="IPR050482">
    <property type="entry name" value="Sensor_HK_TwoCompSys"/>
</dbReference>
<feature type="domain" description="DesK/YvfT N-terminal" evidence="9">
    <location>
        <begin position="2"/>
        <end position="150"/>
    </location>
</feature>
<dbReference type="SUPFAM" id="SSF55874">
    <property type="entry name" value="ATPase domain of HSP90 chaperone/DNA topoisomerase II/histidine kinase"/>
    <property type="match status" value="1"/>
</dbReference>
<dbReference type="EMBL" id="JAACYS010000061">
    <property type="protein sequence ID" value="NCU18452.1"/>
    <property type="molecule type" value="Genomic_DNA"/>
</dbReference>